<evidence type="ECO:0000256" key="2">
    <source>
        <dbReference type="SAM" id="MobiDB-lite"/>
    </source>
</evidence>
<feature type="compositionally biased region" description="Polar residues" evidence="2">
    <location>
        <begin position="25"/>
        <end position="35"/>
    </location>
</feature>
<gene>
    <name evidence="3" type="primary">ponzr1</name>
</gene>
<dbReference type="AlphaFoldDB" id="A0A8C6LY74"/>
<feature type="region of interest" description="Disordered" evidence="2">
    <location>
        <begin position="1"/>
        <end position="35"/>
    </location>
</feature>
<proteinExistence type="inferred from homology"/>
<dbReference type="PANTHER" id="PTHR15907">
    <property type="entry name" value="DUF614 FAMILY PROTEIN-RELATED"/>
    <property type="match status" value="1"/>
</dbReference>
<reference evidence="3" key="1">
    <citation type="submission" date="2025-08" db="UniProtKB">
        <authorList>
            <consortium name="Ensembl"/>
        </authorList>
    </citation>
    <scope>IDENTIFICATION</scope>
</reference>
<evidence type="ECO:0000256" key="1">
    <source>
        <dbReference type="ARBA" id="ARBA00009024"/>
    </source>
</evidence>
<reference evidence="3" key="2">
    <citation type="submission" date="2025-09" db="UniProtKB">
        <authorList>
            <consortium name="Ensembl"/>
        </authorList>
    </citation>
    <scope>IDENTIFICATION</scope>
</reference>
<dbReference type="GeneTree" id="ENSGT00940000163927"/>
<dbReference type="NCBIfam" id="TIGR01571">
    <property type="entry name" value="A_thal_Cys_rich"/>
    <property type="match status" value="1"/>
</dbReference>
<dbReference type="Proteomes" id="UP000694548">
    <property type="component" value="Unassembled WGS sequence"/>
</dbReference>
<dbReference type="Ensembl" id="ENSNFUT00015026956.1">
    <property type="protein sequence ID" value="ENSNFUP00015025793.1"/>
    <property type="gene ID" value="ENSNFUG00015012496.1"/>
</dbReference>
<organism evidence="3 4">
    <name type="scientific">Nothobranchius furzeri</name>
    <name type="common">Turquoise killifish</name>
    <dbReference type="NCBI Taxonomy" id="105023"/>
    <lineage>
        <taxon>Eukaryota</taxon>
        <taxon>Metazoa</taxon>
        <taxon>Chordata</taxon>
        <taxon>Craniata</taxon>
        <taxon>Vertebrata</taxon>
        <taxon>Euteleostomi</taxon>
        <taxon>Actinopterygii</taxon>
        <taxon>Neopterygii</taxon>
        <taxon>Teleostei</taxon>
        <taxon>Neoteleostei</taxon>
        <taxon>Acanthomorphata</taxon>
        <taxon>Ovalentaria</taxon>
        <taxon>Atherinomorphae</taxon>
        <taxon>Cyprinodontiformes</taxon>
        <taxon>Nothobranchiidae</taxon>
        <taxon>Nothobranchius</taxon>
    </lineage>
</organism>
<name>A0A8C6LY74_NOTFU</name>
<protein>
    <submittedName>
        <fullName evidence="3">Plac8 onzin related protein 1</fullName>
    </submittedName>
</protein>
<comment type="similarity">
    <text evidence="1">Belongs to the cornifelin family.</text>
</comment>
<dbReference type="Pfam" id="PF04749">
    <property type="entry name" value="PLAC8"/>
    <property type="match status" value="1"/>
</dbReference>
<dbReference type="InterPro" id="IPR006461">
    <property type="entry name" value="PLAC_motif_containing"/>
</dbReference>
<sequence>MEIRYCPAKSRNLQNNSDSHRQVRSTESQTGKGELDQTISGQSLAGFSPPKQASQVPYSSDMAVQHQPTQVVTVTTNQGIGNWSTGLCDCCSDMGTCCCALWCFPCMQCQTAGDYGWCCCMPLLDFCCIVSCVLRSGIRERHGIPGSCCDDCCKITWCYPCVWCQMNREMKIRGRHQLTNTVVTTQVMRG</sequence>
<evidence type="ECO:0000313" key="4">
    <source>
        <dbReference type="Proteomes" id="UP000694548"/>
    </source>
</evidence>
<accession>A0A8C6LY74</accession>
<evidence type="ECO:0000313" key="3">
    <source>
        <dbReference type="Ensembl" id="ENSNFUP00015025793.1"/>
    </source>
</evidence>
<keyword evidence="4" id="KW-1185">Reference proteome</keyword>